<name>A0AAU6Q0D0_9DEIO</name>
<evidence type="ECO:0000313" key="1">
    <source>
        <dbReference type="EMBL" id="WYF43793.1"/>
    </source>
</evidence>
<gene>
    <name evidence="1" type="ORF">WDJ50_10245</name>
</gene>
<protein>
    <recommendedName>
        <fullName evidence="2">Lipoprotein</fullName>
    </recommendedName>
</protein>
<dbReference type="EMBL" id="CP149782">
    <property type="protein sequence ID" value="WYF43793.1"/>
    <property type="molecule type" value="Genomic_DNA"/>
</dbReference>
<dbReference type="AlphaFoldDB" id="A0AAU6Q0D0"/>
<sequence length="153" mass="16805">MNKALMLAALGTVALTSCSVIGTRSAAVSGQLRGFNPDQDLRLAVVGFNGGQYVADGRQAQVLDKFLTGGYVLTLPRDVASGTYRVVVFRDMNHNNRYDVSDTVVSKPNSKLLVYAPRDNYLFNSIKYGWNIYDNATGRVQTDVLDNYDIEAN</sequence>
<dbReference type="RefSeq" id="WP_339094774.1">
    <property type="nucleotide sequence ID" value="NZ_CP149782.1"/>
</dbReference>
<evidence type="ECO:0008006" key="2">
    <source>
        <dbReference type="Google" id="ProtNLM"/>
    </source>
</evidence>
<reference evidence="1" key="1">
    <citation type="submission" date="2024-03" db="EMBL/GenBank/DDBJ databases">
        <title>Deinococcus weizhi sp. nov., isolated from human skin.</title>
        <authorList>
            <person name="Wei Z."/>
            <person name="Tian F."/>
            <person name="Yang C."/>
            <person name="Xin L.T."/>
            <person name="Wen Z.J."/>
            <person name="Lan K.C."/>
            <person name="Yu L."/>
            <person name="Zhe W."/>
            <person name="Dan F.D."/>
            <person name="Jun W."/>
            <person name="Rui Z."/>
            <person name="Yong X.J."/>
            <person name="Ting Y."/>
            <person name="Wei X."/>
            <person name="Xu Z.G."/>
            <person name="Xin Z."/>
            <person name="Dong F.G."/>
            <person name="Ni X.M."/>
            <person name="Zheng M.G."/>
            <person name="Chun Y."/>
            <person name="Qian W.X."/>
        </authorList>
    </citation>
    <scope>NUCLEOTIDE SEQUENCE</scope>
    <source>
        <strain evidence="1">VB142</strain>
    </source>
</reference>
<organism evidence="1">
    <name type="scientific">Deinococcus sp. VB142</name>
    <dbReference type="NCBI Taxonomy" id="3112952"/>
    <lineage>
        <taxon>Bacteria</taxon>
        <taxon>Thermotogati</taxon>
        <taxon>Deinococcota</taxon>
        <taxon>Deinococci</taxon>
        <taxon>Deinococcales</taxon>
        <taxon>Deinococcaceae</taxon>
        <taxon>Deinococcus</taxon>
    </lineage>
</organism>
<proteinExistence type="predicted"/>
<dbReference type="PROSITE" id="PS51257">
    <property type="entry name" value="PROKAR_LIPOPROTEIN"/>
    <property type="match status" value="1"/>
</dbReference>
<accession>A0AAU6Q0D0</accession>